<proteinExistence type="predicted"/>
<protein>
    <submittedName>
        <fullName evidence="1">Uncharacterized protein</fullName>
    </submittedName>
</protein>
<evidence type="ECO:0000313" key="1">
    <source>
        <dbReference type="EMBL" id="GMS87390.1"/>
    </source>
</evidence>
<sequence>DKGRVGGSICCSNISARVELDDSVLGVSSFRRGKIRRVCQVEELGSCSSTVRCSFCTLAVDGYLANLSISISAVGKRVGALAWAPMAREKRRMDERIIV</sequence>
<feature type="non-terminal residue" evidence="1">
    <location>
        <position position="1"/>
    </location>
</feature>
<comment type="caution">
    <text evidence="1">The sequence shown here is derived from an EMBL/GenBank/DDBJ whole genome shotgun (WGS) entry which is preliminary data.</text>
</comment>
<dbReference type="EMBL" id="BTSX01000003">
    <property type="protein sequence ID" value="GMS87390.1"/>
    <property type="molecule type" value="Genomic_DNA"/>
</dbReference>
<dbReference type="Proteomes" id="UP001432027">
    <property type="component" value="Unassembled WGS sequence"/>
</dbReference>
<keyword evidence="2" id="KW-1185">Reference proteome</keyword>
<gene>
    <name evidence="1" type="ORF">PENTCL1PPCAC_9565</name>
</gene>
<dbReference type="AlphaFoldDB" id="A0AAV5T4X4"/>
<accession>A0AAV5T4X4</accession>
<reference evidence="1" key="1">
    <citation type="submission" date="2023-10" db="EMBL/GenBank/DDBJ databases">
        <title>Genome assembly of Pristionchus species.</title>
        <authorList>
            <person name="Yoshida K."/>
            <person name="Sommer R.J."/>
        </authorList>
    </citation>
    <scope>NUCLEOTIDE SEQUENCE</scope>
    <source>
        <strain evidence="1">RS0144</strain>
    </source>
</reference>
<feature type="non-terminal residue" evidence="1">
    <location>
        <position position="99"/>
    </location>
</feature>
<name>A0AAV5T4X4_9BILA</name>
<organism evidence="1 2">
    <name type="scientific">Pristionchus entomophagus</name>
    <dbReference type="NCBI Taxonomy" id="358040"/>
    <lineage>
        <taxon>Eukaryota</taxon>
        <taxon>Metazoa</taxon>
        <taxon>Ecdysozoa</taxon>
        <taxon>Nematoda</taxon>
        <taxon>Chromadorea</taxon>
        <taxon>Rhabditida</taxon>
        <taxon>Rhabditina</taxon>
        <taxon>Diplogasteromorpha</taxon>
        <taxon>Diplogasteroidea</taxon>
        <taxon>Neodiplogasteridae</taxon>
        <taxon>Pristionchus</taxon>
    </lineage>
</organism>
<evidence type="ECO:0000313" key="2">
    <source>
        <dbReference type="Proteomes" id="UP001432027"/>
    </source>
</evidence>